<feature type="domain" description="Carboxylesterase type B" evidence="3">
    <location>
        <begin position="169"/>
        <end position="656"/>
    </location>
</feature>
<dbReference type="InterPro" id="IPR050309">
    <property type="entry name" value="Type-B_Carboxylest/Lipase"/>
</dbReference>
<evidence type="ECO:0000313" key="4">
    <source>
        <dbReference type="EMBL" id="CEK84732.1"/>
    </source>
</evidence>
<dbReference type="PANTHER" id="PTHR11559">
    <property type="entry name" value="CARBOXYLESTERASE"/>
    <property type="match status" value="1"/>
</dbReference>
<dbReference type="ESTHER" id="9eupu-a0a0b7avp9">
    <property type="family name" value="Carb_B_Mollusca"/>
</dbReference>
<gene>
    <name evidence="4" type="primary">ORF144180</name>
</gene>
<dbReference type="EMBL" id="HACG01037867">
    <property type="protein sequence ID" value="CEK84732.1"/>
    <property type="molecule type" value="Transcribed_RNA"/>
</dbReference>
<evidence type="ECO:0000259" key="3">
    <source>
        <dbReference type="Pfam" id="PF00135"/>
    </source>
</evidence>
<dbReference type="PROSITE" id="PS00941">
    <property type="entry name" value="CARBOXYLESTERASE_B_2"/>
    <property type="match status" value="1"/>
</dbReference>
<keyword evidence="2" id="KW-0812">Transmembrane</keyword>
<dbReference type="InterPro" id="IPR029058">
    <property type="entry name" value="AB_hydrolase_fold"/>
</dbReference>
<dbReference type="SUPFAM" id="SSF53474">
    <property type="entry name" value="alpha/beta-Hydrolases"/>
    <property type="match status" value="1"/>
</dbReference>
<feature type="region of interest" description="Disordered" evidence="1">
    <location>
        <begin position="1"/>
        <end position="32"/>
    </location>
</feature>
<dbReference type="Gene3D" id="3.40.50.1820">
    <property type="entry name" value="alpha/beta hydrolase"/>
    <property type="match status" value="1"/>
</dbReference>
<keyword evidence="2" id="KW-0472">Membrane</keyword>
<feature type="transmembrane region" description="Helical" evidence="2">
    <location>
        <begin position="118"/>
        <end position="147"/>
    </location>
</feature>
<proteinExistence type="predicted"/>
<evidence type="ECO:0000256" key="2">
    <source>
        <dbReference type="SAM" id="Phobius"/>
    </source>
</evidence>
<dbReference type="Pfam" id="PF00135">
    <property type="entry name" value="COesterase"/>
    <property type="match status" value="1"/>
</dbReference>
<keyword evidence="2" id="KW-1133">Transmembrane helix</keyword>
<sequence length="697" mass="78127">MSNFGYDQLQDDSDSPRASADCSHIPKTSLSTASTSKTLFGSLQLNDDTDHERKSQLEPDHDNRLNSENVRYTALQPTFVRELTDTDLERESVSIEGTDSSILVAITSDRKKKSISKIYVIICGLLITCVILVSFSLIYVFIILPIYRGKDAHPDPRVQPSDQVTNFGENVVKTSCGFVRGKKTEDAYVFLGIPYAVPPIRDQRWKPPVSKDVGDATMSWNGIYNATVYGSKCIQPNFWDTSKVEGSEDCLYLNIWTPTLDPKKLLPVVVWFHSGDFVYGSGHMLGMTPTPGTTVATNFVYVSFNYRLGVFGFLALDELRQEPGEAAGNYGFMDQQLVLKWVKANIRQFGGNENMVTIFGHGSGATSVHAMLLSPASRGLFHKAWLISPAAVVNKTVDDACRDNKSFMKTSGCRTLHCLLQLSAVEISRSSPWSLQPHWTLEQLFDIPRTSQLRNDLPIFDGQVIPLPSQESRSAGPIVPVVFGSTYFDLSSLDTEQTVVNITWDEYNQLMTQHVGGLGSDAITQAISLYSNKRHFENTGPHNFLSPASLQFLHLVGDIKNTCRVKMLANSFVTLFSNKSSVYMYLADIYPSDNIKLSSNEDNTFVGWDIVALFNTFQDLDFVVGQEELNFQNILREEFMRFVVSGQPDVSRWKTADVNVGVIGRDVTVNPVTSEYFAQCDFWKKYDFLKYTWNKGR</sequence>
<dbReference type="AlphaFoldDB" id="A0A0B7AVP9"/>
<name>A0A0B7AVP9_9EUPU</name>
<dbReference type="InterPro" id="IPR019819">
    <property type="entry name" value="Carboxylesterase_B_CS"/>
</dbReference>
<reference evidence="4" key="1">
    <citation type="submission" date="2014-12" db="EMBL/GenBank/DDBJ databases">
        <title>Insight into the proteome of Arion vulgaris.</title>
        <authorList>
            <person name="Aradska J."/>
            <person name="Bulat T."/>
            <person name="Smidak R."/>
            <person name="Sarate P."/>
            <person name="Gangsoo J."/>
            <person name="Sialana F."/>
            <person name="Bilban M."/>
            <person name="Lubec G."/>
        </authorList>
    </citation>
    <scope>NUCLEOTIDE SEQUENCE</scope>
    <source>
        <tissue evidence="4">Skin</tissue>
    </source>
</reference>
<evidence type="ECO:0000256" key="1">
    <source>
        <dbReference type="SAM" id="MobiDB-lite"/>
    </source>
</evidence>
<accession>A0A0B7AVP9</accession>
<dbReference type="InterPro" id="IPR002018">
    <property type="entry name" value="CarbesteraseB"/>
</dbReference>
<protein>
    <recommendedName>
        <fullName evidence="3">Carboxylesterase type B domain-containing protein</fullName>
    </recommendedName>
</protein>
<organism evidence="4">
    <name type="scientific">Arion vulgaris</name>
    <dbReference type="NCBI Taxonomy" id="1028688"/>
    <lineage>
        <taxon>Eukaryota</taxon>
        <taxon>Metazoa</taxon>
        <taxon>Spiralia</taxon>
        <taxon>Lophotrochozoa</taxon>
        <taxon>Mollusca</taxon>
        <taxon>Gastropoda</taxon>
        <taxon>Heterobranchia</taxon>
        <taxon>Euthyneura</taxon>
        <taxon>Panpulmonata</taxon>
        <taxon>Eupulmonata</taxon>
        <taxon>Stylommatophora</taxon>
        <taxon>Helicina</taxon>
        <taxon>Arionoidea</taxon>
        <taxon>Arionidae</taxon>
        <taxon>Arion</taxon>
    </lineage>
</organism>